<dbReference type="PATRIC" id="fig|1231190.3.peg.995"/>
<evidence type="ECO:0000256" key="1">
    <source>
        <dbReference type="SAM" id="MobiDB-lite"/>
    </source>
</evidence>
<evidence type="ECO:0000313" key="3">
    <source>
        <dbReference type="EMBL" id="EKF43313.1"/>
    </source>
</evidence>
<dbReference type="RefSeq" id="WP_009449503.1">
    <property type="nucleotide sequence ID" value="NZ_AMSI01000003.1"/>
</dbReference>
<name>K2N755_9HYPH</name>
<keyword evidence="2" id="KW-0812">Transmembrane</keyword>
<dbReference type="Proteomes" id="UP000007374">
    <property type="component" value="Unassembled WGS sequence"/>
</dbReference>
<reference evidence="3 4" key="1">
    <citation type="journal article" date="2012" name="J. Bacteriol.">
        <title>Genome Sequence of Nitratireductor indicus Type Strain C115.</title>
        <authorList>
            <person name="Lai Q."/>
            <person name="Li G."/>
            <person name="Yu Z."/>
            <person name="Shao Z."/>
        </authorList>
    </citation>
    <scope>NUCLEOTIDE SEQUENCE [LARGE SCALE GENOMIC DNA]</scope>
    <source>
        <strain evidence="3 4">C115</strain>
    </source>
</reference>
<organism evidence="3 4">
    <name type="scientific">Nitratireductor indicus C115</name>
    <dbReference type="NCBI Taxonomy" id="1231190"/>
    <lineage>
        <taxon>Bacteria</taxon>
        <taxon>Pseudomonadati</taxon>
        <taxon>Pseudomonadota</taxon>
        <taxon>Alphaproteobacteria</taxon>
        <taxon>Hyphomicrobiales</taxon>
        <taxon>Phyllobacteriaceae</taxon>
        <taxon>Nitratireductor</taxon>
    </lineage>
</organism>
<feature type="compositionally biased region" description="Basic residues" evidence="1">
    <location>
        <begin position="1"/>
        <end position="15"/>
    </location>
</feature>
<keyword evidence="2" id="KW-0472">Membrane</keyword>
<sequence>MARKQNWPRKNRKPRPFANAGTRRPPADRRAERAMRRRRARISGNADLASALAAYYRVAQLMAGATGVSFSDIVSRATPGTMRRRKTRIARDCALYLTVTAIGIPASRLARALGRPRQRVCAACSRMEDARDRQSVEALLSRLEAVLT</sequence>
<proteinExistence type="predicted"/>
<comment type="caution">
    <text evidence="3">The sequence shown here is derived from an EMBL/GenBank/DDBJ whole genome shotgun (WGS) entry which is preliminary data.</text>
</comment>
<evidence type="ECO:0000256" key="2">
    <source>
        <dbReference type="SAM" id="Phobius"/>
    </source>
</evidence>
<gene>
    <name evidence="3" type="ORF">NA8A_04758</name>
</gene>
<evidence type="ECO:0008006" key="5">
    <source>
        <dbReference type="Google" id="ProtNLM"/>
    </source>
</evidence>
<protein>
    <recommendedName>
        <fullName evidence="5">Chromosomal replication initiator DnaA C-terminal domain-containing protein</fullName>
    </recommendedName>
</protein>
<feature type="region of interest" description="Disordered" evidence="1">
    <location>
        <begin position="1"/>
        <end position="34"/>
    </location>
</feature>
<keyword evidence="2" id="KW-1133">Transmembrane helix</keyword>
<dbReference type="InterPro" id="IPR010921">
    <property type="entry name" value="Trp_repressor/repl_initiator"/>
</dbReference>
<dbReference type="GO" id="GO:0043565">
    <property type="term" value="F:sequence-specific DNA binding"/>
    <property type="evidence" value="ECO:0007669"/>
    <property type="project" value="InterPro"/>
</dbReference>
<dbReference type="STRING" id="721133.SAMN05216176_101354"/>
<feature type="compositionally biased region" description="Basic and acidic residues" evidence="1">
    <location>
        <begin position="25"/>
        <end position="34"/>
    </location>
</feature>
<dbReference type="EMBL" id="AMSI01000003">
    <property type="protein sequence ID" value="EKF43313.1"/>
    <property type="molecule type" value="Genomic_DNA"/>
</dbReference>
<dbReference type="Gene3D" id="1.10.1750.10">
    <property type="match status" value="1"/>
</dbReference>
<keyword evidence="4" id="KW-1185">Reference proteome</keyword>
<evidence type="ECO:0000313" key="4">
    <source>
        <dbReference type="Proteomes" id="UP000007374"/>
    </source>
</evidence>
<dbReference type="SUPFAM" id="SSF48295">
    <property type="entry name" value="TrpR-like"/>
    <property type="match status" value="1"/>
</dbReference>
<dbReference type="AlphaFoldDB" id="K2N755"/>
<accession>K2N755</accession>
<feature type="transmembrane region" description="Helical" evidence="2">
    <location>
        <begin position="93"/>
        <end position="110"/>
    </location>
</feature>